<keyword evidence="6 10" id="KW-0472">Membrane</keyword>
<dbReference type="InterPro" id="IPR051474">
    <property type="entry name" value="Anti-sigma-K/W_factor"/>
</dbReference>
<dbReference type="GO" id="GO:0016989">
    <property type="term" value="F:sigma factor antagonist activity"/>
    <property type="evidence" value="ECO:0007669"/>
    <property type="project" value="TreeGrafter"/>
</dbReference>
<evidence type="ECO:0000256" key="10">
    <source>
        <dbReference type="SAM" id="Phobius"/>
    </source>
</evidence>
<accession>A0A223EFB7</accession>
<dbReference type="Gene3D" id="1.10.10.1320">
    <property type="entry name" value="Anti-sigma factor, zinc-finger domain"/>
    <property type="match status" value="1"/>
</dbReference>
<reference evidence="12 13" key="1">
    <citation type="submission" date="2016-10" db="EMBL/GenBank/DDBJ databases">
        <title>The whole genome sequencing and assembly of Bacillus simplex DSM 1321 strain.</title>
        <authorList>
            <person name="Park M.-K."/>
            <person name="Lee Y.-J."/>
            <person name="Yi H."/>
            <person name="Bahn Y.-S."/>
            <person name="Kim J.F."/>
            <person name="Lee D.-W."/>
        </authorList>
    </citation>
    <scope>NUCLEOTIDE SEQUENCE [LARGE SCALE GENOMIC DNA]</scope>
    <source>
        <strain evidence="12 13">DSM 1321</strain>
    </source>
</reference>
<dbReference type="PANTHER" id="PTHR37461:SF1">
    <property type="entry name" value="ANTI-SIGMA-K FACTOR RSKA"/>
    <property type="match status" value="1"/>
</dbReference>
<dbReference type="InterPro" id="IPR041916">
    <property type="entry name" value="Anti_sigma_zinc_sf"/>
</dbReference>
<evidence type="ECO:0000256" key="7">
    <source>
        <dbReference type="ARBA" id="ARBA00029829"/>
    </source>
</evidence>
<keyword evidence="3" id="KW-1003">Cell membrane</keyword>
<evidence type="ECO:0000256" key="4">
    <source>
        <dbReference type="ARBA" id="ARBA00022692"/>
    </source>
</evidence>
<dbReference type="PANTHER" id="PTHR37461">
    <property type="entry name" value="ANTI-SIGMA-K FACTOR RSKA"/>
    <property type="match status" value="1"/>
</dbReference>
<name>A0A223EFB7_9BACI</name>
<gene>
    <name evidence="12" type="ORF">BS1321_08200</name>
</gene>
<dbReference type="GeneID" id="56472712"/>
<evidence type="ECO:0000256" key="8">
    <source>
        <dbReference type="ARBA" id="ARBA00030803"/>
    </source>
</evidence>
<evidence type="ECO:0000313" key="12">
    <source>
        <dbReference type="EMBL" id="ASS93949.1"/>
    </source>
</evidence>
<evidence type="ECO:0000256" key="6">
    <source>
        <dbReference type="ARBA" id="ARBA00023136"/>
    </source>
</evidence>
<dbReference type="AlphaFoldDB" id="A0A223EFB7"/>
<evidence type="ECO:0000256" key="2">
    <source>
        <dbReference type="ARBA" id="ARBA00004236"/>
    </source>
</evidence>
<sequence length="240" mass="27128">MNTECANLLSFLSGELGEKEKKAFAEHLVQCSECTREYEQMTEAWNSLKWDFEEIEPSSSLKSEVMNFVFETDDEVPVRKEKNWSIYFFRQFTPVTSGLLLAVLVLVFVLLYSNIQLKKELAAINLPMEVKTALSLQPADKTAVNKNTDGAAYILQQGEERRLIVQIQNLPSLQESEVYQVWLLKDGKRTNAGTFKPDEAGTGSLTYKLSIKDKFNQIGITREPDSNSTKPRGEKIVGSS</sequence>
<evidence type="ECO:0000256" key="1">
    <source>
        <dbReference type="ARBA" id="ARBA00004167"/>
    </source>
</evidence>
<protein>
    <recommendedName>
        <fullName evidence="8">Regulator of SigK</fullName>
    </recommendedName>
    <alternativeName>
        <fullName evidence="7">Sigma-K anti-sigma factor RskA</fullName>
    </alternativeName>
</protein>
<dbReference type="OrthoDB" id="150725at2"/>
<dbReference type="GO" id="GO:0006417">
    <property type="term" value="P:regulation of translation"/>
    <property type="evidence" value="ECO:0007669"/>
    <property type="project" value="TreeGrafter"/>
</dbReference>
<organism evidence="12 13">
    <name type="scientific">Peribacillus simplex NBRC 15720 = DSM 1321</name>
    <dbReference type="NCBI Taxonomy" id="1349754"/>
    <lineage>
        <taxon>Bacteria</taxon>
        <taxon>Bacillati</taxon>
        <taxon>Bacillota</taxon>
        <taxon>Bacilli</taxon>
        <taxon>Bacillales</taxon>
        <taxon>Bacillaceae</taxon>
        <taxon>Peribacillus</taxon>
    </lineage>
</organism>
<comment type="subcellular location">
    <subcellularLocation>
        <location evidence="2">Cell membrane</location>
    </subcellularLocation>
    <subcellularLocation>
        <location evidence="1">Membrane</location>
        <topology evidence="1">Single-pass membrane protein</topology>
    </subcellularLocation>
</comment>
<feature type="region of interest" description="Disordered" evidence="9">
    <location>
        <begin position="218"/>
        <end position="240"/>
    </location>
</feature>
<dbReference type="RefSeq" id="WP_063235392.1">
    <property type="nucleotide sequence ID" value="NZ_BCVO01000025.1"/>
</dbReference>
<dbReference type="Pfam" id="PF10099">
    <property type="entry name" value="RskA_C"/>
    <property type="match status" value="1"/>
</dbReference>
<feature type="transmembrane region" description="Helical" evidence="10">
    <location>
        <begin position="92"/>
        <end position="112"/>
    </location>
</feature>
<dbReference type="InterPro" id="IPR018764">
    <property type="entry name" value="RskA_C"/>
</dbReference>
<proteinExistence type="predicted"/>
<keyword evidence="4 10" id="KW-0812">Transmembrane</keyword>
<feature type="domain" description="Anti-sigma K factor RskA C-terminal" evidence="11">
    <location>
        <begin position="101"/>
        <end position="232"/>
    </location>
</feature>
<evidence type="ECO:0000256" key="3">
    <source>
        <dbReference type="ARBA" id="ARBA00022475"/>
    </source>
</evidence>
<evidence type="ECO:0000256" key="5">
    <source>
        <dbReference type="ARBA" id="ARBA00022989"/>
    </source>
</evidence>
<dbReference type="Proteomes" id="UP000214618">
    <property type="component" value="Chromosome"/>
</dbReference>
<evidence type="ECO:0000256" key="9">
    <source>
        <dbReference type="SAM" id="MobiDB-lite"/>
    </source>
</evidence>
<evidence type="ECO:0000313" key="13">
    <source>
        <dbReference type="Proteomes" id="UP000214618"/>
    </source>
</evidence>
<dbReference type="EMBL" id="CP017704">
    <property type="protein sequence ID" value="ASS93949.1"/>
    <property type="molecule type" value="Genomic_DNA"/>
</dbReference>
<feature type="compositionally biased region" description="Basic and acidic residues" evidence="9">
    <location>
        <begin position="231"/>
        <end position="240"/>
    </location>
</feature>
<dbReference type="GO" id="GO:0005886">
    <property type="term" value="C:plasma membrane"/>
    <property type="evidence" value="ECO:0007669"/>
    <property type="project" value="UniProtKB-SubCell"/>
</dbReference>
<evidence type="ECO:0000259" key="11">
    <source>
        <dbReference type="Pfam" id="PF10099"/>
    </source>
</evidence>
<keyword evidence="5 10" id="KW-1133">Transmembrane helix</keyword>